<evidence type="ECO:0000313" key="1">
    <source>
        <dbReference type="EMBL" id="KAH0882729.1"/>
    </source>
</evidence>
<dbReference type="Proteomes" id="UP000824890">
    <property type="component" value="Unassembled WGS sequence"/>
</dbReference>
<keyword evidence="2" id="KW-1185">Reference proteome</keyword>
<evidence type="ECO:0000313" key="2">
    <source>
        <dbReference type="Proteomes" id="UP000824890"/>
    </source>
</evidence>
<sequence length="126" mass="14101">MNMTSNSIPLFLRTAVEKDHGSAGYWQFLLFIGVALSITAFPEIDEAAVEEFKKQCEGVEYEEIAVEGNISKIIEAMGRKEYELVIIGNRQVLTSYYEMGRVEVSTLVIHGCSENDRAKTFVGDNV</sequence>
<protein>
    <submittedName>
        <fullName evidence="1">Uncharacterized protein</fullName>
    </submittedName>
</protein>
<proteinExistence type="predicted"/>
<gene>
    <name evidence="1" type="ORF">HID58_058825</name>
</gene>
<name>A0ABQ7ZR94_BRANA</name>
<organism evidence="1 2">
    <name type="scientific">Brassica napus</name>
    <name type="common">Rape</name>
    <dbReference type="NCBI Taxonomy" id="3708"/>
    <lineage>
        <taxon>Eukaryota</taxon>
        <taxon>Viridiplantae</taxon>
        <taxon>Streptophyta</taxon>
        <taxon>Embryophyta</taxon>
        <taxon>Tracheophyta</taxon>
        <taxon>Spermatophyta</taxon>
        <taxon>Magnoliopsida</taxon>
        <taxon>eudicotyledons</taxon>
        <taxon>Gunneridae</taxon>
        <taxon>Pentapetalae</taxon>
        <taxon>rosids</taxon>
        <taxon>malvids</taxon>
        <taxon>Brassicales</taxon>
        <taxon>Brassicaceae</taxon>
        <taxon>Brassiceae</taxon>
        <taxon>Brassica</taxon>
    </lineage>
</organism>
<reference evidence="1 2" key="1">
    <citation type="submission" date="2021-05" db="EMBL/GenBank/DDBJ databases">
        <title>Genome Assembly of Synthetic Allotetraploid Brassica napus Reveals Homoeologous Exchanges between Subgenomes.</title>
        <authorList>
            <person name="Davis J.T."/>
        </authorList>
    </citation>
    <scope>NUCLEOTIDE SEQUENCE [LARGE SCALE GENOMIC DNA]</scope>
    <source>
        <strain evidence="2">cv. Da-Ae</strain>
        <tissue evidence="1">Seedling</tissue>
    </source>
</reference>
<dbReference type="EMBL" id="JAGKQM010000014">
    <property type="protein sequence ID" value="KAH0882729.1"/>
    <property type="molecule type" value="Genomic_DNA"/>
</dbReference>
<accession>A0ABQ7ZR94</accession>
<comment type="caution">
    <text evidence="1">The sequence shown here is derived from an EMBL/GenBank/DDBJ whole genome shotgun (WGS) entry which is preliminary data.</text>
</comment>